<proteinExistence type="predicted"/>
<dbReference type="CDD" id="cd09917">
    <property type="entry name" value="F-box_SF"/>
    <property type="match status" value="1"/>
</dbReference>
<dbReference type="InterPro" id="IPR036047">
    <property type="entry name" value="F-box-like_dom_sf"/>
</dbReference>
<evidence type="ECO:0000313" key="4">
    <source>
        <dbReference type="Proteomes" id="UP000230233"/>
    </source>
</evidence>
<protein>
    <recommendedName>
        <fullName evidence="5">F-box domain-containing protein</fullName>
    </recommendedName>
</protein>
<dbReference type="InterPro" id="IPR002900">
    <property type="entry name" value="DUF38/FTH_CAE_spp"/>
</dbReference>
<organism evidence="3 4">
    <name type="scientific">Caenorhabditis nigoni</name>
    <dbReference type="NCBI Taxonomy" id="1611254"/>
    <lineage>
        <taxon>Eukaryota</taxon>
        <taxon>Metazoa</taxon>
        <taxon>Ecdysozoa</taxon>
        <taxon>Nematoda</taxon>
        <taxon>Chromadorea</taxon>
        <taxon>Rhabditida</taxon>
        <taxon>Rhabditina</taxon>
        <taxon>Rhabditomorpha</taxon>
        <taxon>Rhabditoidea</taxon>
        <taxon>Rhabditidae</taxon>
        <taxon>Peloderinae</taxon>
        <taxon>Caenorhabditis</taxon>
    </lineage>
</organism>
<gene>
    <name evidence="3" type="primary">Cnig_chr_X.g24064</name>
    <name evidence="3" type="ORF">B9Z55_024064</name>
</gene>
<dbReference type="Pfam" id="PF01827">
    <property type="entry name" value="FTH"/>
    <property type="match status" value="1"/>
</dbReference>
<feature type="domain" description="F-box" evidence="1">
    <location>
        <begin position="8"/>
        <end position="44"/>
    </location>
</feature>
<reference evidence="4" key="1">
    <citation type="submission" date="2017-10" db="EMBL/GenBank/DDBJ databases">
        <title>Rapid genome shrinkage in a self-fertile nematode reveals novel sperm competition proteins.</title>
        <authorList>
            <person name="Yin D."/>
            <person name="Schwarz E.M."/>
            <person name="Thomas C.G."/>
            <person name="Felde R.L."/>
            <person name="Korf I.F."/>
            <person name="Cutter A.D."/>
            <person name="Schartner C.M."/>
            <person name="Ralston E.J."/>
            <person name="Meyer B.J."/>
            <person name="Haag E.S."/>
        </authorList>
    </citation>
    <scope>NUCLEOTIDE SEQUENCE [LARGE SCALE GENOMIC DNA]</scope>
    <source>
        <strain evidence="4">JU1422</strain>
    </source>
</reference>
<feature type="domain" description="DUF38" evidence="2">
    <location>
        <begin position="173"/>
        <end position="296"/>
    </location>
</feature>
<accession>A0A2G5ST82</accession>
<dbReference type="SUPFAM" id="SSF81383">
    <property type="entry name" value="F-box domain"/>
    <property type="match status" value="1"/>
</dbReference>
<dbReference type="Proteomes" id="UP000230233">
    <property type="component" value="Chromosome X"/>
</dbReference>
<dbReference type="EMBL" id="PDUG01000006">
    <property type="protein sequence ID" value="PIC18026.1"/>
    <property type="molecule type" value="Genomic_DNA"/>
</dbReference>
<name>A0A2G5ST82_9PELO</name>
<evidence type="ECO:0000259" key="1">
    <source>
        <dbReference type="Pfam" id="PF00646"/>
    </source>
</evidence>
<evidence type="ECO:0000313" key="3">
    <source>
        <dbReference type="EMBL" id="PIC18026.1"/>
    </source>
</evidence>
<keyword evidence="4" id="KW-1185">Reference proteome</keyword>
<sequence length="367" mass="42539">MDPSPGLVDLPKEVKENLLRWCDYSSVIALGKTCKTWHDFISAPDHNLPILAITLKCRENSHGMQVMSTVPFEGIMELNYVTLEYKQDGETSNVTRCPDANWESPRTTLVDNEDCRKLLKKDLEVLKQLLGNSRLMTFEVDFDDVSNVRCLRELGERYHELCNIVSGVWGNQMIEANCLKMKFHLEIYADRILRTFAPGILRRIILSPIEVGGFDFYARKPLSLHETSRMAQWIGAKEILFPDFKTKPYPEKIIHLEWVYVSWLCFKPAHLVKLMEEFILLKSTSKDFTIWSDHIEISKYSFSILYGESVELQCSPGTHIWYFDTPSPDFVVEFTLVEGSNVSFKIIMDVEMKEGATIRDFNRLDWI</sequence>
<evidence type="ECO:0000259" key="2">
    <source>
        <dbReference type="Pfam" id="PF01827"/>
    </source>
</evidence>
<dbReference type="AlphaFoldDB" id="A0A2G5ST82"/>
<dbReference type="Pfam" id="PF00646">
    <property type="entry name" value="F-box"/>
    <property type="match status" value="1"/>
</dbReference>
<evidence type="ECO:0008006" key="5">
    <source>
        <dbReference type="Google" id="ProtNLM"/>
    </source>
</evidence>
<dbReference type="InterPro" id="IPR001810">
    <property type="entry name" value="F-box_dom"/>
</dbReference>
<comment type="caution">
    <text evidence="3">The sequence shown here is derived from an EMBL/GenBank/DDBJ whole genome shotgun (WGS) entry which is preliminary data.</text>
</comment>